<reference evidence="4" key="1">
    <citation type="journal article" date="2012" name="Science">
        <title>The Paleozoic origin of enzymatic lignin decomposition reconstructed from 31 fungal genomes.</title>
        <authorList>
            <person name="Floudas D."/>
            <person name="Binder M."/>
            <person name="Riley R."/>
            <person name="Barry K."/>
            <person name="Blanchette R.A."/>
            <person name="Henrissat B."/>
            <person name="Martinez A.T."/>
            <person name="Otillar R."/>
            <person name="Spatafora J.W."/>
            <person name="Yadav J.S."/>
            <person name="Aerts A."/>
            <person name="Benoit I."/>
            <person name="Boyd A."/>
            <person name="Carlson A."/>
            <person name="Copeland A."/>
            <person name="Coutinho P.M."/>
            <person name="de Vries R.P."/>
            <person name="Ferreira P."/>
            <person name="Findley K."/>
            <person name="Foster B."/>
            <person name="Gaskell J."/>
            <person name="Glotzer D."/>
            <person name="Gorecki P."/>
            <person name="Heitman J."/>
            <person name="Hesse C."/>
            <person name="Hori C."/>
            <person name="Igarashi K."/>
            <person name="Jurgens J.A."/>
            <person name="Kallen N."/>
            <person name="Kersten P."/>
            <person name="Kohler A."/>
            <person name="Kuees U."/>
            <person name="Kumar T.K.A."/>
            <person name="Kuo A."/>
            <person name="LaButti K."/>
            <person name="Larrondo L.F."/>
            <person name="Lindquist E."/>
            <person name="Ling A."/>
            <person name="Lombard V."/>
            <person name="Lucas S."/>
            <person name="Lundell T."/>
            <person name="Martin R."/>
            <person name="McLaughlin D.J."/>
            <person name="Morgenstern I."/>
            <person name="Morin E."/>
            <person name="Murat C."/>
            <person name="Nagy L.G."/>
            <person name="Nolan M."/>
            <person name="Ohm R.A."/>
            <person name="Patyshakuliyeva A."/>
            <person name="Rokas A."/>
            <person name="Ruiz-Duenas F.J."/>
            <person name="Sabat G."/>
            <person name="Salamov A."/>
            <person name="Samejima M."/>
            <person name="Schmutz J."/>
            <person name="Slot J.C."/>
            <person name="St John F."/>
            <person name="Stenlid J."/>
            <person name="Sun H."/>
            <person name="Sun S."/>
            <person name="Syed K."/>
            <person name="Tsang A."/>
            <person name="Wiebenga A."/>
            <person name="Young D."/>
            <person name="Pisabarro A."/>
            <person name="Eastwood D.C."/>
            <person name="Martin F."/>
            <person name="Cullen D."/>
            <person name="Grigoriev I.V."/>
            <person name="Hibbett D.S."/>
        </authorList>
    </citation>
    <scope>NUCLEOTIDE SEQUENCE [LARGE SCALE GENOMIC DNA]</scope>
    <source>
        <strain evidence="4">RWD-64-598 SS2</strain>
    </source>
</reference>
<dbReference type="EMBL" id="JH711583">
    <property type="protein sequence ID" value="EIW78002.1"/>
    <property type="molecule type" value="Genomic_DNA"/>
</dbReference>
<dbReference type="Proteomes" id="UP000053558">
    <property type="component" value="Unassembled WGS sequence"/>
</dbReference>
<keyword evidence="4" id="KW-1185">Reference proteome</keyword>
<organism evidence="3 4">
    <name type="scientific">Coniophora puteana (strain RWD-64-598)</name>
    <name type="common">Brown rot fungus</name>
    <dbReference type="NCBI Taxonomy" id="741705"/>
    <lineage>
        <taxon>Eukaryota</taxon>
        <taxon>Fungi</taxon>
        <taxon>Dikarya</taxon>
        <taxon>Basidiomycota</taxon>
        <taxon>Agaricomycotina</taxon>
        <taxon>Agaricomycetes</taxon>
        <taxon>Agaricomycetidae</taxon>
        <taxon>Boletales</taxon>
        <taxon>Coniophorineae</taxon>
        <taxon>Coniophoraceae</taxon>
        <taxon>Coniophora</taxon>
    </lineage>
</organism>
<comment type="caution">
    <text evidence="3">The sequence shown here is derived from an EMBL/GenBank/DDBJ whole genome shotgun (WGS) entry which is preliminary data.</text>
</comment>
<gene>
    <name evidence="3" type="ORF">CONPUDRAFT_75747</name>
</gene>
<evidence type="ECO:0000259" key="2">
    <source>
        <dbReference type="Pfam" id="PF20151"/>
    </source>
</evidence>
<feature type="transmembrane region" description="Helical" evidence="1">
    <location>
        <begin position="116"/>
        <end position="134"/>
    </location>
</feature>
<feature type="domain" description="DUF6533" evidence="2">
    <location>
        <begin position="41"/>
        <end position="70"/>
    </location>
</feature>
<keyword evidence="1" id="KW-0472">Membrane</keyword>
<dbReference type="AlphaFoldDB" id="A0A5M3MFL2"/>
<dbReference type="RefSeq" id="XP_007771914.1">
    <property type="nucleotide sequence ID" value="XM_007773724.1"/>
</dbReference>
<dbReference type="GeneID" id="19209413"/>
<evidence type="ECO:0000256" key="1">
    <source>
        <dbReference type="SAM" id="Phobius"/>
    </source>
</evidence>
<evidence type="ECO:0000313" key="3">
    <source>
        <dbReference type="EMBL" id="EIW78002.1"/>
    </source>
</evidence>
<feature type="transmembrane region" description="Helical" evidence="1">
    <location>
        <begin position="89"/>
        <end position="109"/>
    </location>
</feature>
<dbReference type="InterPro" id="IPR045340">
    <property type="entry name" value="DUF6533"/>
</dbReference>
<sequence>MNTQTLDNANISAVQYIQFCSRLQEKYTVRSKSHLELTVGSLPAEVDLVWQRPKTLSSVAYLLCRYLGIVYLIYPAPEALNNLMWERTRWALFMSLKGTFVIRVCAVHNNNQKMKWILSSLMSLEMILVLYGQFGSDPYNPLHFSVTVMAIFDAVSQWYPDGAPAHWQVVFQNLPLFFEAVGGPRIGASLLEAQSGRDMMYLVPY</sequence>
<accession>A0A5M3MFL2</accession>
<feature type="transmembrane region" description="Helical" evidence="1">
    <location>
        <begin position="59"/>
        <end position="77"/>
    </location>
</feature>
<protein>
    <recommendedName>
        <fullName evidence="2">DUF6533 domain-containing protein</fullName>
    </recommendedName>
</protein>
<keyword evidence="1" id="KW-1133">Transmembrane helix</keyword>
<keyword evidence="1" id="KW-0812">Transmembrane</keyword>
<evidence type="ECO:0000313" key="4">
    <source>
        <dbReference type="Proteomes" id="UP000053558"/>
    </source>
</evidence>
<dbReference type="Pfam" id="PF20151">
    <property type="entry name" value="DUF6533"/>
    <property type="match status" value="1"/>
</dbReference>
<dbReference type="KEGG" id="cput:CONPUDRAFT_75747"/>
<proteinExistence type="predicted"/>
<name>A0A5M3MFL2_CONPW</name>